<reference evidence="2 3" key="1">
    <citation type="submission" date="2019-09" db="EMBL/GenBank/DDBJ databases">
        <title>A chromosome-level genome assembly of the Chinese tupelo Nyssa sinensis.</title>
        <authorList>
            <person name="Yang X."/>
            <person name="Kang M."/>
            <person name="Yang Y."/>
            <person name="Xiong H."/>
            <person name="Wang M."/>
            <person name="Zhang Z."/>
            <person name="Wang Z."/>
            <person name="Wu H."/>
            <person name="Ma T."/>
            <person name="Liu J."/>
            <person name="Xi Z."/>
        </authorList>
    </citation>
    <scope>NUCLEOTIDE SEQUENCE [LARGE SCALE GENOMIC DNA]</scope>
    <source>
        <strain evidence="2">J267</strain>
        <tissue evidence="2">Leaf</tissue>
    </source>
</reference>
<dbReference type="AlphaFoldDB" id="A0A5J4ZT74"/>
<accession>A0A5J4ZT74</accession>
<name>A0A5J4ZT74_9ASTE</name>
<evidence type="ECO:0000313" key="2">
    <source>
        <dbReference type="EMBL" id="KAA8521044.1"/>
    </source>
</evidence>
<dbReference type="Pfam" id="PF03478">
    <property type="entry name" value="Beta-prop_KIB1-4"/>
    <property type="match status" value="2"/>
</dbReference>
<proteinExistence type="predicted"/>
<evidence type="ECO:0000259" key="1">
    <source>
        <dbReference type="PROSITE" id="PS50181"/>
    </source>
</evidence>
<feature type="domain" description="F-box" evidence="1">
    <location>
        <begin position="39"/>
        <end position="75"/>
    </location>
</feature>
<dbReference type="InterPro" id="IPR036047">
    <property type="entry name" value="F-box-like_dom_sf"/>
</dbReference>
<dbReference type="OrthoDB" id="642536at2759"/>
<dbReference type="InterPro" id="IPR005174">
    <property type="entry name" value="KIB1-4_b-propeller"/>
</dbReference>
<dbReference type="EMBL" id="CM018048">
    <property type="protein sequence ID" value="KAA8521044.1"/>
    <property type="molecule type" value="Genomic_DNA"/>
</dbReference>
<dbReference type="PROSITE" id="PS50181">
    <property type="entry name" value="FBOX"/>
    <property type="match status" value="1"/>
</dbReference>
<dbReference type="SUPFAM" id="SSF81383">
    <property type="entry name" value="F-box domain"/>
    <property type="match status" value="1"/>
</dbReference>
<protein>
    <recommendedName>
        <fullName evidence="1">F-box domain-containing protein</fullName>
    </recommendedName>
</protein>
<keyword evidence="3" id="KW-1185">Reference proteome</keyword>
<dbReference type="Pfam" id="PF00646">
    <property type="entry name" value="F-box"/>
    <property type="match status" value="1"/>
</dbReference>
<gene>
    <name evidence="2" type="ORF">F0562_011803</name>
</gene>
<dbReference type="InterPro" id="IPR001810">
    <property type="entry name" value="F-box_dom"/>
</dbReference>
<evidence type="ECO:0000313" key="3">
    <source>
        <dbReference type="Proteomes" id="UP000325577"/>
    </source>
</evidence>
<dbReference type="CDD" id="cd09917">
    <property type="entry name" value="F-box_SF"/>
    <property type="match status" value="1"/>
</dbReference>
<dbReference type="PANTHER" id="PTHR44259">
    <property type="entry name" value="OS07G0183000 PROTEIN-RELATED"/>
    <property type="match status" value="1"/>
</dbReference>
<organism evidence="2 3">
    <name type="scientific">Nyssa sinensis</name>
    <dbReference type="NCBI Taxonomy" id="561372"/>
    <lineage>
        <taxon>Eukaryota</taxon>
        <taxon>Viridiplantae</taxon>
        <taxon>Streptophyta</taxon>
        <taxon>Embryophyta</taxon>
        <taxon>Tracheophyta</taxon>
        <taxon>Spermatophyta</taxon>
        <taxon>Magnoliopsida</taxon>
        <taxon>eudicotyledons</taxon>
        <taxon>Gunneridae</taxon>
        <taxon>Pentapetalae</taxon>
        <taxon>asterids</taxon>
        <taxon>Cornales</taxon>
        <taxon>Nyssaceae</taxon>
        <taxon>Nyssa</taxon>
    </lineage>
</organism>
<sequence length="366" mass="41217">MQPISATKERNGVCPLSTISNNSTSDNERKEFKMASNYDDMLVALPMEIRELIIQKLDIAGYHRLGAVCKSWRSIAIAAKQNHNFCLQQLPWLMLFFNNSFQDGHHGFFSLSHGKVFKLKLPEFHGARCCGSSWGWLIMTNQSGENFLLNPFSRSRIQLPSRTKLPNFTHFTYIQKRLCTVFIRKAMLMSPPAIRLTASSRRDIEVANNNCVVVAIYRHSFLVFCRPGDQAWTFVVNSQLHWDFSLEGGPDWSQSSLSPITTMFEVFKLDPSGPRWIKVDSLGDQMLFVGRSNGISLSARHFSGFMGNCIYFTNDSSANLGDIVGGLQTCSALGVFSLEDGTIKSFFPTDSYSSLSASVWFMPHLL</sequence>
<dbReference type="Proteomes" id="UP000325577">
    <property type="component" value="Linkage Group LG5"/>
</dbReference>
<dbReference type="InterPro" id="IPR050942">
    <property type="entry name" value="F-box_BR-signaling"/>
</dbReference>